<dbReference type="InterPro" id="IPR003961">
    <property type="entry name" value="FN3_dom"/>
</dbReference>
<dbReference type="EMBL" id="AP028056">
    <property type="protein sequence ID" value="BEH03306.1"/>
    <property type="molecule type" value="Genomic_DNA"/>
</dbReference>
<dbReference type="CDD" id="cd00063">
    <property type="entry name" value="FN3"/>
    <property type="match status" value="1"/>
</dbReference>
<dbReference type="AlphaFoldDB" id="A0AAN0K9B6"/>
<dbReference type="GO" id="GO:0016787">
    <property type="term" value="F:hydrolase activity"/>
    <property type="evidence" value="ECO:0007669"/>
    <property type="project" value="InterPro"/>
</dbReference>
<proteinExistence type="predicted"/>
<evidence type="ECO:0000313" key="2">
    <source>
        <dbReference type="EMBL" id="BEH03306.1"/>
    </source>
</evidence>
<gene>
    <name evidence="2" type="ORF">brsh051_25870</name>
</gene>
<dbReference type="InterPro" id="IPR004843">
    <property type="entry name" value="Calcineurin-like_PHP"/>
</dbReference>
<dbReference type="InterPro" id="IPR013783">
    <property type="entry name" value="Ig-like_fold"/>
</dbReference>
<organism evidence="2 3">
    <name type="scientific">Brooklawnia propionicigenes</name>
    <dbReference type="NCBI Taxonomy" id="3041175"/>
    <lineage>
        <taxon>Bacteria</taxon>
        <taxon>Bacillati</taxon>
        <taxon>Actinomycetota</taxon>
        <taxon>Actinomycetes</taxon>
        <taxon>Propionibacteriales</taxon>
        <taxon>Propionibacteriaceae</taxon>
        <taxon>Brooklawnia</taxon>
    </lineage>
</organism>
<feature type="domain" description="Calcineurin-like phosphoesterase" evidence="1">
    <location>
        <begin position="142"/>
        <end position="353"/>
    </location>
</feature>
<dbReference type="KEGG" id="broo:brsh051_25870"/>
<keyword evidence="3" id="KW-1185">Reference proteome</keyword>
<dbReference type="Gene3D" id="3.60.21.10">
    <property type="match status" value="1"/>
</dbReference>
<dbReference type="Pfam" id="PF00149">
    <property type="entry name" value="Metallophos"/>
    <property type="match status" value="1"/>
</dbReference>
<evidence type="ECO:0000259" key="1">
    <source>
        <dbReference type="Pfam" id="PF00149"/>
    </source>
</evidence>
<evidence type="ECO:0000313" key="3">
    <source>
        <dbReference type="Proteomes" id="UP001431656"/>
    </source>
</evidence>
<accession>A0AAN0K9B6</accession>
<dbReference type="SUPFAM" id="SSF56300">
    <property type="entry name" value="Metallo-dependent phosphatases"/>
    <property type="match status" value="1"/>
</dbReference>
<reference evidence="2" key="1">
    <citation type="journal article" date="2024" name="Int. J. Syst. Evol. Microbiol.">
        <title>Brooklawnia propionicigenes sp. nov., a facultatively anaerobic, propionate-producing bacterium isolated from a methanogenic reactor treating waste from cattle farms.</title>
        <authorList>
            <person name="Akita Y."/>
            <person name="Ueki A."/>
            <person name="Tonouchi A."/>
            <person name="Sugawara Y."/>
            <person name="Honma S."/>
            <person name="Kaku N."/>
            <person name="Ueki K."/>
        </authorList>
    </citation>
    <scope>NUCLEOTIDE SEQUENCE</scope>
    <source>
        <strain evidence="2">SH051</strain>
    </source>
</reference>
<sequence length="453" mass="49507">MDYQLSTATIDAPAAADSFTRGRVLATDLEVLTVTPTSVVISWVTHAARLGIAIPKPVAVGTEVAIGPVGGPMQLVHEDPTPRVYHVVEITGLEPGRTYQFQASSEGKLAAAALRPTRVVGCCERTRQFTTLTVPKGRYLTTVAVVNDIHIGERRQGIVLGALPTSVCPRPDQADYPRMMCAAALDELTGRHGRPLLIANGDITYDNTPEQNRIARKLLDGYGTELVDWVATRGNHDHPRRDDDPFGDYFVGYQQAQAVSEPSGLRVLAMDSTRGSGGGWILPGQYAQIMAELETDPQRPTLATTHHPVTTDAAWSSASGPQFMLRGRDRLRLQLIERQAPGVFLHLAGHTHRMRRDRADLADTNARYLENAACAAYPGGYSLIHLFEGGYLVNFWRVSDPTALQWIYRSRWQSLGIGAHLMLGSTADRNHRVDIDLSGLRPSGRTVPAELGI</sequence>
<dbReference type="Proteomes" id="UP001431656">
    <property type="component" value="Chromosome"/>
</dbReference>
<protein>
    <recommendedName>
        <fullName evidence="1">Calcineurin-like phosphoesterase domain-containing protein</fullName>
    </recommendedName>
</protein>
<dbReference type="GO" id="GO:0005975">
    <property type="term" value="P:carbohydrate metabolic process"/>
    <property type="evidence" value="ECO:0007669"/>
    <property type="project" value="UniProtKB-ARBA"/>
</dbReference>
<dbReference type="InterPro" id="IPR029052">
    <property type="entry name" value="Metallo-depent_PP-like"/>
</dbReference>
<name>A0AAN0K9B6_9ACTN</name>
<dbReference type="Gene3D" id="2.60.40.10">
    <property type="entry name" value="Immunoglobulins"/>
    <property type="match status" value="1"/>
</dbReference>